<dbReference type="SMART" id="SM01381">
    <property type="entry name" value="7TM_GPCR_Srsx"/>
    <property type="match status" value="1"/>
</dbReference>
<feature type="transmembrane region" description="Helical" evidence="7">
    <location>
        <begin position="37"/>
        <end position="56"/>
    </location>
</feature>
<evidence type="ECO:0000256" key="7">
    <source>
        <dbReference type="SAM" id="Phobius"/>
    </source>
</evidence>
<evidence type="ECO:0000256" key="3">
    <source>
        <dbReference type="ARBA" id="ARBA00022692"/>
    </source>
</evidence>
<dbReference type="FunFam" id="1.20.1070.10:FF:000393">
    <property type="entry name" value="Predicted protein"/>
    <property type="match status" value="1"/>
</dbReference>
<dbReference type="GO" id="GO:0007189">
    <property type="term" value="P:adenylate cyclase-activating G protein-coupled receptor signaling pathway"/>
    <property type="evidence" value="ECO:0000318"/>
    <property type="project" value="GO_Central"/>
</dbReference>
<evidence type="ECO:0000313" key="9">
    <source>
        <dbReference type="EMBL" id="EDO45597.1"/>
    </source>
</evidence>
<feature type="non-terminal residue" evidence="9">
    <location>
        <position position="321"/>
    </location>
</feature>
<dbReference type="InterPro" id="IPR000276">
    <property type="entry name" value="GPCR_Rhodpsn"/>
</dbReference>
<dbReference type="PANTHER" id="PTHR24372">
    <property type="entry name" value="GLYCOPROTEIN HORMONE RECEPTOR"/>
    <property type="match status" value="1"/>
</dbReference>
<dbReference type="PROSITE" id="PS00237">
    <property type="entry name" value="G_PROTEIN_RECEP_F1_1"/>
    <property type="match status" value="1"/>
</dbReference>
<feature type="transmembrane region" description="Helical" evidence="7">
    <location>
        <begin position="257"/>
        <end position="280"/>
    </location>
</feature>
<evidence type="ECO:0000256" key="6">
    <source>
        <dbReference type="ARBA" id="ARBA00023136"/>
    </source>
</evidence>
<dbReference type="PROSITE" id="PS50262">
    <property type="entry name" value="G_PROTEIN_RECEP_F1_2"/>
    <property type="match status" value="1"/>
</dbReference>
<protein>
    <recommendedName>
        <fullName evidence="8">G-protein coupled receptors family 1 profile domain-containing protein</fullName>
    </recommendedName>
</protein>
<gene>
    <name evidence="9" type="ORF">NEMVEDRAFT_v1g91883</name>
</gene>
<feature type="domain" description="G-protein coupled receptors family 1 profile" evidence="8">
    <location>
        <begin position="47"/>
        <end position="311"/>
    </location>
</feature>
<feature type="transmembrane region" description="Helical" evidence="7">
    <location>
        <begin position="209"/>
        <end position="236"/>
    </location>
</feature>
<dbReference type="Gene3D" id="1.20.1070.10">
    <property type="entry name" value="Rhodopsin 7-helix transmembrane proteins"/>
    <property type="match status" value="1"/>
</dbReference>
<dbReference type="GO" id="GO:0005886">
    <property type="term" value="C:plasma membrane"/>
    <property type="evidence" value="ECO:0000318"/>
    <property type="project" value="GO_Central"/>
</dbReference>
<sequence>MCCFAKKAAPALRCISPKNVFSNCDDLMKNKTLQVCIWILGLSALIGNIFVVLLRLIIKEDNKVHSYLLTNLALADFLMGVYMLLIAIKDVEYQGEYFKHDIEWRSGRLCQFAGALSLTSSEVSVLLLTLITADRFKSIVFPFHFKRLSFRLAVIIVGIIWTVVILMSVIPIFELEYFYDKSRGVGYYGRSAICLPLQLSKDKLAGWEYSVAIFVVLNFVSFVFILVAYIIMFLTVRKMSRSIRSTTINRESQMAKRMAFIIVTDFCCWMPVIIICILSLNGHFDDPGNLVYAWIAVFVLPLNSAVNPVLYTFSTPLFRKK</sequence>
<dbReference type="OMA" id="NIMLRIC"/>
<keyword evidence="2" id="KW-0433">Leucine-rich repeat</keyword>
<proteinExistence type="predicted"/>
<dbReference type="Proteomes" id="UP000001593">
    <property type="component" value="Unassembled WGS sequence"/>
</dbReference>
<dbReference type="GO" id="GO:0008528">
    <property type="term" value="F:G protein-coupled peptide receptor activity"/>
    <property type="evidence" value="ECO:0000318"/>
    <property type="project" value="GO_Central"/>
</dbReference>
<feature type="transmembrane region" description="Helical" evidence="7">
    <location>
        <begin position="112"/>
        <end position="131"/>
    </location>
</feature>
<dbReference type="InterPro" id="IPR002131">
    <property type="entry name" value="Gphrmn_rcpt_fam"/>
</dbReference>
<keyword evidence="6 7" id="KW-0472">Membrane</keyword>
<reference evidence="9 10" key="1">
    <citation type="journal article" date="2007" name="Science">
        <title>Sea anemone genome reveals ancestral eumetazoan gene repertoire and genomic organization.</title>
        <authorList>
            <person name="Putnam N.H."/>
            <person name="Srivastava M."/>
            <person name="Hellsten U."/>
            <person name="Dirks B."/>
            <person name="Chapman J."/>
            <person name="Salamov A."/>
            <person name="Terry A."/>
            <person name="Shapiro H."/>
            <person name="Lindquist E."/>
            <person name="Kapitonov V.V."/>
            <person name="Jurka J."/>
            <person name="Genikhovich G."/>
            <person name="Grigoriev I.V."/>
            <person name="Lucas S.M."/>
            <person name="Steele R.E."/>
            <person name="Finnerty J.R."/>
            <person name="Technau U."/>
            <person name="Martindale M.Q."/>
            <person name="Rokhsar D.S."/>
        </authorList>
    </citation>
    <scope>NUCLEOTIDE SEQUENCE [LARGE SCALE GENOMIC DNA]</scope>
    <source>
        <strain evidence="10">CH2 X CH6</strain>
    </source>
</reference>
<dbReference type="PANTHER" id="PTHR24372:SF77">
    <property type="entry name" value="G-PROTEIN COUPLED RECEPTORS FAMILY 1 PROFILE DOMAIN-CONTAINING PROTEIN"/>
    <property type="match status" value="1"/>
</dbReference>
<keyword evidence="5 7" id="KW-1133">Transmembrane helix</keyword>
<dbReference type="GO" id="GO:0016500">
    <property type="term" value="F:protein-hormone receptor activity"/>
    <property type="evidence" value="ECO:0007669"/>
    <property type="project" value="InterPro"/>
</dbReference>
<dbReference type="PRINTS" id="PR00237">
    <property type="entry name" value="GPCRRHODOPSN"/>
</dbReference>
<dbReference type="EMBL" id="DS469534">
    <property type="protein sequence ID" value="EDO45597.1"/>
    <property type="molecule type" value="Genomic_DNA"/>
</dbReference>
<evidence type="ECO:0000313" key="10">
    <source>
        <dbReference type="Proteomes" id="UP000001593"/>
    </source>
</evidence>
<organism evidence="9 10">
    <name type="scientific">Nematostella vectensis</name>
    <name type="common">Starlet sea anemone</name>
    <dbReference type="NCBI Taxonomy" id="45351"/>
    <lineage>
        <taxon>Eukaryota</taxon>
        <taxon>Metazoa</taxon>
        <taxon>Cnidaria</taxon>
        <taxon>Anthozoa</taxon>
        <taxon>Hexacorallia</taxon>
        <taxon>Actiniaria</taxon>
        <taxon>Edwardsiidae</taxon>
        <taxon>Nematostella</taxon>
    </lineage>
</organism>
<evidence type="ECO:0000259" key="8">
    <source>
        <dbReference type="PROSITE" id="PS50262"/>
    </source>
</evidence>
<feature type="transmembrane region" description="Helical" evidence="7">
    <location>
        <begin position="68"/>
        <end position="88"/>
    </location>
</feature>
<dbReference type="eggNOG" id="KOG2087">
    <property type="taxonomic scope" value="Eukaryota"/>
</dbReference>
<dbReference type="SUPFAM" id="SSF81321">
    <property type="entry name" value="Family A G protein-coupled receptor-like"/>
    <property type="match status" value="1"/>
</dbReference>
<dbReference type="PhylomeDB" id="A7RSM8"/>
<dbReference type="Pfam" id="PF00001">
    <property type="entry name" value="7tm_1"/>
    <property type="match status" value="1"/>
</dbReference>
<feature type="transmembrane region" description="Helical" evidence="7">
    <location>
        <begin position="152"/>
        <end position="173"/>
    </location>
</feature>
<comment type="subcellular location">
    <subcellularLocation>
        <location evidence="1">Membrane</location>
    </subcellularLocation>
</comment>
<dbReference type="HOGENOM" id="CLU_006130_0_1_1"/>
<dbReference type="GO" id="GO:0009755">
    <property type="term" value="P:hormone-mediated signaling pathway"/>
    <property type="evidence" value="ECO:0000318"/>
    <property type="project" value="GO_Central"/>
</dbReference>
<dbReference type="PRINTS" id="PR00373">
    <property type="entry name" value="GLYCHORMONER"/>
</dbReference>
<evidence type="ECO:0000256" key="4">
    <source>
        <dbReference type="ARBA" id="ARBA00022737"/>
    </source>
</evidence>
<evidence type="ECO:0000256" key="2">
    <source>
        <dbReference type="ARBA" id="ARBA00022614"/>
    </source>
</evidence>
<keyword evidence="10" id="KW-1185">Reference proteome</keyword>
<accession>A7RSM8</accession>
<evidence type="ECO:0000256" key="5">
    <source>
        <dbReference type="ARBA" id="ARBA00022989"/>
    </source>
</evidence>
<name>A7RSM8_NEMVE</name>
<dbReference type="InterPro" id="IPR017452">
    <property type="entry name" value="GPCR_Rhodpsn_7TM"/>
</dbReference>
<keyword evidence="4" id="KW-0677">Repeat</keyword>
<dbReference type="AlphaFoldDB" id="A7RSM8"/>
<dbReference type="CDD" id="cd15137">
    <property type="entry name" value="7tmA_Relaxin_R"/>
    <property type="match status" value="1"/>
</dbReference>
<feature type="transmembrane region" description="Helical" evidence="7">
    <location>
        <begin position="292"/>
        <end position="313"/>
    </location>
</feature>
<dbReference type="KEGG" id="nve:5517652"/>
<dbReference type="InParanoid" id="A7RSM8"/>
<evidence type="ECO:0000256" key="1">
    <source>
        <dbReference type="ARBA" id="ARBA00004370"/>
    </source>
</evidence>
<keyword evidence="3 7" id="KW-0812">Transmembrane</keyword>